<proteinExistence type="inferred from homology"/>
<evidence type="ECO:0000256" key="5">
    <source>
        <dbReference type="ARBA" id="ARBA00022801"/>
    </source>
</evidence>
<keyword evidence="2" id="KW-1277">Toxin-antitoxin system</keyword>
<dbReference type="GO" id="GO:0003729">
    <property type="term" value="F:mRNA binding"/>
    <property type="evidence" value="ECO:0007669"/>
    <property type="project" value="InterPro"/>
</dbReference>
<keyword evidence="3" id="KW-0540">Nuclease</keyword>
<reference evidence="8" key="1">
    <citation type="journal article" date="2014" name="Int. J. Syst. Evol. Microbiol.">
        <title>Complete genome sequence of Corynebacterium casei LMG S-19264T (=DSM 44701T), isolated from a smear-ripened cheese.</title>
        <authorList>
            <consortium name="US DOE Joint Genome Institute (JGI-PGF)"/>
            <person name="Walter F."/>
            <person name="Albersmeier A."/>
            <person name="Kalinowski J."/>
            <person name="Ruckert C."/>
        </authorList>
    </citation>
    <scope>NUCLEOTIDE SEQUENCE</scope>
    <source>
        <strain evidence="8">CGMCC 4.5737</strain>
    </source>
</reference>
<reference evidence="8" key="2">
    <citation type="submission" date="2020-09" db="EMBL/GenBank/DDBJ databases">
        <authorList>
            <person name="Sun Q."/>
            <person name="Zhou Y."/>
        </authorList>
    </citation>
    <scope>NUCLEOTIDE SEQUENCE</scope>
    <source>
        <strain evidence="8">CGMCC 4.5737</strain>
    </source>
</reference>
<dbReference type="PANTHER" id="PTHR34873">
    <property type="entry name" value="SSR1766 PROTEIN"/>
    <property type="match status" value="1"/>
</dbReference>
<gene>
    <name evidence="8" type="ORF">GCM10012275_28980</name>
</gene>
<dbReference type="Pfam" id="PF07927">
    <property type="entry name" value="HicA_toxin"/>
    <property type="match status" value="1"/>
</dbReference>
<dbReference type="GO" id="GO:0004519">
    <property type="term" value="F:endonuclease activity"/>
    <property type="evidence" value="ECO:0007669"/>
    <property type="project" value="UniProtKB-KW"/>
</dbReference>
<evidence type="ECO:0000256" key="4">
    <source>
        <dbReference type="ARBA" id="ARBA00022759"/>
    </source>
</evidence>
<comment type="similarity">
    <text evidence="1">Belongs to the HicA mRNA interferase family.</text>
</comment>
<accession>A0A8J3CF15</accession>
<organism evidence="8 9">
    <name type="scientific">Longimycelium tulufanense</name>
    <dbReference type="NCBI Taxonomy" id="907463"/>
    <lineage>
        <taxon>Bacteria</taxon>
        <taxon>Bacillati</taxon>
        <taxon>Actinomycetota</taxon>
        <taxon>Actinomycetes</taxon>
        <taxon>Pseudonocardiales</taxon>
        <taxon>Pseudonocardiaceae</taxon>
        <taxon>Longimycelium</taxon>
    </lineage>
</organism>
<evidence type="ECO:0000256" key="1">
    <source>
        <dbReference type="ARBA" id="ARBA00006620"/>
    </source>
</evidence>
<keyword evidence="6" id="KW-0694">RNA-binding</keyword>
<name>A0A8J3CF15_9PSEU</name>
<dbReference type="RefSeq" id="WP_189057861.1">
    <property type="nucleotide sequence ID" value="NZ_BMMK01000011.1"/>
</dbReference>
<dbReference type="Proteomes" id="UP000637578">
    <property type="component" value="Unassembled WGS sequence"/>
</dbReference>
<evidence type="ECO:0000313" key="8">
    <source>
        <dbReference type="EMBL" id="GGM56060.1"/>
    </source>
</evidence>
<evidence type="ECO:0000313" key="9">
    <source>
        <dbReference type="Proteomes" id="UP000637578"/>
    </source>
</evidence>
<protein>
    <submittedName>
        <fullName evidence="8">Addiction module toxin, HicA family protein</fullName>
    </submittedName>
</protein>
<keyword evidence="9" id="KW-1185">Reference proteome</keyword>
<dbReference type="SUPFAM" id="SSF54786">
    <property type="entry name" value="YcfA/nrd intein domain"/>
    <property type="match status" value="1"/>
</dbReference>
<evidence type="ECO:0000256" key="3">
    <source>
        <dbReference type="ARBA" id="ARBA00022722"/>
    </source>
</evidence>
<dbReference type="AlphaFoldDB" id="A0A8J3CF15"/>
<dbReference type="PANTHER" id="PTHR34873:SF3">
    <property type="entry name" value="ADDICTION MODULE TOXIN, HICA FAMILY"/>
    <property type="match status" value="1"/>
</dbReference>
<keyword evidence="7" id="KW-0346">Stress response</keyword>
<evidence type="ECO:0000256" key="7">
    <source>
        <dbReference type="ARBA" id="ARBA00023016"/>
    </source>
</evidence>
<comment type="caution">
    <text evidence="8">The sequence shown here is derived from an EMBL/GenBank/DDBJ whole genome shotgun (WGS) entry which is preliminary data.</text>
</comment>
<sequence>MPLKVSEILKILEADGWYLVATRGSHRQYRHPTKPGRVTVPGKPSKVLPIGTERSILKQAGIDRRSV</sequence>
<evidence type="ECO:0000256" key="2">
    <source>
        <dbReference type="ARBA" id="ARBA00022649"/>
    </source>
</evidence>
<dbReference type="InterPro" id="IPR038570">
    <property type="entry name" value="HicA_sf"/>
</dbReference>
<keyword evidence="5" id="KW-0378">Hydrolase</keyword>
<dbReference type="EMBL" id="BMMK01000011">
    <property type="protein sequence ID" value="GGM56060.1"/>
    <property type="molecule type" value="Genomic_DNA"/>
</dbReference>
<dbReference type="GO" id="GO:0016787">
    <property type="term" value="F:hydrolase activity"/>
    <property type="evidence" value="ECO:0007669"/>
    <property type="project" value="UniProtKB-KW"/>
</dbReference>
<dbReference type="InterPro" id="IPR012933">
    <property type="entry name" value="HicA_mRNA_interferase"/>
</dbReference>
<evidence type="ECO:0000256" key="6">
    <source>
        <dbReference type="ARBA" id="ARBA00022884"/>
    </source>
</evidence>
<keyword evidence="4" id="KW-0255">Endonuclease</keyword>
<dbReference type="Gene3D" id="3.30.920.30">
    <property type="entry name" value="Hypothetical protein"/>
    <property type="match status" value="1"/>
</dbReference>